<dbReference type="Proteomes" id="UP000005426">
    <property type="component" value="Unassembled WGS sequence"/>
</dbReference>
<keyword evidence="2" id="KW-1185">Reference proteome</keyword>
<sequence>MESTTKMGLLTACSTGNTERSRNSMEATTSLLAAFVVGTRPFTSSGVDILHDLYVKTTLQYEVALLFV</sequence>
<proteinExistence type="predicted"/>
<organism evidence="1 2">
    <name type="scientific">Hypocrea atroviridis (strain ATCC 20476 / IMI 206040)</name>
    <name type="common">Trichoderma atroviride</name>
    <dbReference type="NCBI Taxonomy" id="452589"/>
    <lineage>
        <taxon>Eukaryota</taxon>
        <taxon>Fungi</taxon>
        <taxon>Dikarya</taxon>
        <taxon>Ascomycota</taxon>
        <taxon>Pezizomycotina</taxon>
        <taxon>Sordariomycetes</taxon>
        <taxon>Hypocreomycetidae</taxon>
        <taxon>Hypocreales</taxon>
        <taxon>Hypocreaceae</taxon>
        <taxon>Trichoderma</taxon>
    </lineage>
</organism>
<evidence type="ECO:0000313" key="2">
    <source>
        <dbReference type="Proteomes" id="UP000005426"/>
    </source>
</evidence>
<accession>G9NSQ0</accession>
<evidence type="ECO:0000313" key="1">
    <source>
        <dbReference type="EMBL" id="EHK46445.1"/>
    </source>
</evidence>
<dbReference type="EMBL" id="ABDG02000022">
    <property type="protein sequence ID" value="EHK46445.1"/>
    <property type="molecule type" value="Genomic_DNA"/>
</dbReference>
<name>G9NSQ0_HYPAI</name>
<reference evidence="1 2" key="1">
    <citation type="journal article" date="2011" name="Genome Biol.">
        <title>Comparative genome sequence analysis underscores mycoparasitism as the ancestral life style of Trichoderma.</title>
        <authorList>
            <person name="Kubicek C.P."/>
            <person name="Herrera-Estrella A."/>
            <person name="Seidl-Seiboth V."/>
            <person name="Martinez D.A."/>
            <person name="Druzhinina I.S."/>
            <person name="Thon M."/>
            <person name="Zeilinger S."/>
            <person name="Casas-Flores S."/>
            <person name="Horwitz B.A."/>
            <person name="Mukherjee P.K."/>
            <person name="Mukherjee M."/>
            <person name="Kredics L."/>
            <person name="Alcaraz L.D."/>
            <person name="Aerts A."/>
            <person name="Antal Z."/>
            <person name="Atanasova L."/>
            <person name="Cervantes-Badillo M.G."/>
            <person name="Challacombe J."/>
            <person name="Chertkov O."/>
            <person name="McCluskey K."/>
            <person name="Coulpier F."/>
            <person name="Deshpande N."/>
            <person name="von Doehren H."/>
            <person name="Ebbole D.J."/>
            <person name="Esquivel-Naranjo E.U."/>
            <person name="Fekete E."/>
            <person name="Flipphi M."/>
            <person name="Glaser F."/>
            <person name="Gomez-Rodriguez E.Y."/>
            <person name="Gruber S."/>
            <person name="Han C."/>
            <person name="Henrissat B."/>
            <person name="Hermosa R."/>
            <person name="Hernandez-Onate M."/>
            <person name="Karaffa L."/>
            <person name="Kosti I."/>
            <person name="Le Crom S."/>
            <person name="Lindquist E."/>
            <person name="Lucas S."/>
            <person name="Luebeck M."/>
            <person name="Luebeck P.S."/>
            <person name="Margeot A."/>
            <person name="Metz B."/>
            <person name="Misra M."/>
            <person name="Nevalainen H."/>
            <person name="Omann M."/>
            <person name="Packer N."/>
            <person name="Perrone G."/>
            <person name="Uresti-Rivera E.E."/>
            <person name="Salamov A."/>
            <person name="Schmoll M."/>
            <person name="Seiboth B."/>
            <person name="Shapiro H."/>
            <person name="Sukno S."/>
            <person name="Tamayo-Ramos J.A."/>
            <person name="Tisch D."/>
            <person name="Wiest A."/>
            <person name="Wilkinson H.H."/>
            <person name="Zhang M."/>
            <person name="Coutinho P.M."/>
            <person name="Kenerley C.M."/>
            <person name="Monte E."/>
            <person name="Baker S.E."/>
            <person name="Grigoriev I.V."/>
        </authorList>
    </citation>
    <scope>NUCLEOTIDE SEQUENCE [LARGE SCALE GENOMIC DNA]</scope>
    <source>
        <strain evidence="2">ATCC 20476 / IMI 206040</strain>
    </source>
</reference>
<dbReference type="HOGENOM" id="CLU_2794269_0_0_1"/>
<comment type="caution">
    <text evidence="1">The sequence shown here is derived from an EMBL/GenBank/DDBJ whole genome shotgun (WGS) entry which is preliminary data.</text>
</comment>
<dbReference type="AlphaFoldDB" id="G9NSQ0"/>
<protein>
    <submittedName>
        <fullName evidence="1">Uncharacterized protein</fullName>
    </submittedName>
</protein>
<gene>
    <name evidence="1" type="ORF">TRIATDRAFT_317432</name>
</gene>